<dbReference type="RefSeq" id="WP_425414788.1">
    <property type="nucleotide sequence ID" value="NZ_KK073875.1"/>
</dbReference>
<keyword evidence="3" id="KW-1185">Reference proteome</keyword>
<dbReference type="PANTHER" id="PTHR33594">
    <property type="entry name" value="SUPERFAMILY HYDROLASE, PUTATIVE (AFU_ORTHOLOGUE AFUA_1G03035)-RELATED"/>
    <property type="match status" value="1"/>
</dbReference>
<dbReference type="Proteomes" id="UP000053380">
    <property type="component" value="Unassembled WGS sequence"/>
</dbReference>
<dbReference type="Gene3D" id="1.10.472.50">
    <property type="entry name" value="HD-domain/PDEase-like"/>
    <property type="match status" value="1"/>
</dbReference>
<gene>
    <name evidence="2" type="ORF">SacsacDRAFT_0245</name>
</gene>
<dbReference type="GO" id="GO:0016787">
    <property type="term" value="F:hydrolase activity"/>
    <property type="evidence" value="ECO:0007669"/>
    <property type="project" value="UniProtKB-KW"/>
</dbReference>
<dbReference type="Pfam" id="PF01966">
    <property type="entry name" value="HD"/>
    <property type="match status" value="1"/>
</dbReference>
<dbReference type="InterPro" id="IPR006674">
    <property type="entry name" value="HD_domain"/>
</dbReference>
<evidence type="ECO:0000313" key="2">
    <source>
        <dbReference type="EMBL" id="EXG83280.1"/>
    </source>
</evidence>
<dbReference type="Gene3D" id="1.20.58.1910">
    <property type="match status" value="1"/>
</dbReference>
<organism evidence="2 3">
    <name type="scientific">Saccharibacillus sacchari DSM 19268</name>
    <dbReference type="NCBI Taxonomy" id="915437"/>
    <lineage>
        <taxon>Bacteria</taxon>
        <taxon>Bacillati</taxon>
        <taxon>Bacillota</taxon>
        <taxon>Bacilli</taxon>
        <taxon>Bacillales</taxon>
        <taxon>Paenibacillaceae</taxon>
        <taxon>Saccharibacillus</taxon>
    </lineage>
</organism>
<dbReference type="CDD" id="cd00077">
    <property type="entry name" value="HDc"/>
    <property type="match status" value="1"/>
</dbReference>
<dbReference type="PATRIC" id="fig|915437.3.peg.257"/>
<dbReference type="InterPro" id="IPR003607">
    <property type="entry name" value="HD/PDEase_dom"/>
</dbReference>
<name>A0A010YSZ5_9BACL</name>
<reference evidence="2 3" key="1">
    <citation type="submission" date="2013-07" db="EMBL/GenBank/DDBJ databases">
        <authorList>
            <consortium name="DOE Joint Genome Institute"/>
            <person name="Anderson I."/>
            <person name="Huntemann M."/>
            <person name="Han J."/>
            <person name="Chen A."/>
            <person name="Kyrpides N."/>
            <person name="Mavromatis K."/>
            <person name="Markowitz V."/>
            <person name="Palaniappan K."/>
            <person name="Ivanova N."/>
            <person name="Schaumberg A."/>
            <person name="Pati A."/>
            <person name="Liolios K."/>
            <person name="Nordberg H.P."/>
            <person name="Cantor M.N."/>
            <person name="Hua S.X."/>
            <person name="Woyke T."/>
        </authorList>
    </citation>
    <scope>NUCLEOTIDE SEQUENCE [LARGE SCALE GENOMIC DNA]</scope>
    <source>
        <strain evidence="2 3">DSM 19268</strain>
    </source>
</reference>
<dbReference type="AlphaFoldDB" id="A0A010YSZ5"/>
<keyword evidence="2" id="KW-0378">Hydrolase</keyword>
<comment type="caution">
    <text evidence="2">The sequence shown here is derived from an EMBL/GenBank/DDBJ whole genome shotgun (WGS) entry which is preliminary data.</text>
</comment>
<dbReference type="PROSITE" id="PS51831">
    <property type="entry name" value="HD"/>
    <property type="match status" value="1"/>
</dbReference>
<sequence length="226" mass="25352">MMHDDRSTQARQADILRAAAALAKSELEHEGSGHDWWHIHRVTELAKRIAAAEKADLFICELAALLHDLADEKLVDDPETGMKRTESWMLENGATAEEAAHVMEIISTLSFKGGAGKPMTTLEGKVVQDADRLDAIGAIGIARTFVYSGKKGRPMYDPNIPVRREMTPEEYRNGKDTAINHFHEKLLKLKDLLNTDSGLAIAEQRHAFMEEFLERFDREWNGTDGL</sequence>
<dbReference type="SUPFAM" id="SSF109604">
    <property type="entry name" value="HD-domain/PDEase-like"/>
    <property type="match status" value="1"/>
</dbReference>
<dbReference type="EMBL" id="JFBU01000001">
    <property type="protein sequence ID" value="EXG83280.1"/>
    <property type="molecule type" value="Genomic_DNA"/>
</dbReference>
<dbReference type="PANTHER" id="PTHR33594:SF1">
    <property type="entry name" value="HD_PDEASE DOMAIN-CONTAINING PROTEIN"/>
    <property type="match status" value="1"/>
</dbReference>
<evidence type="ECO:0000259" key="1">
    <source>
        <dbReference type="PROSITE" id="PS51831"/>
    </source>
</evidence>
<feature type="domain" description="HD" evidence="1">
    <location>
        <begin position="35"/>
        <end position="136"/>
    </location>
</feature>
<evidence type="ECO:0000313" key="3">
    <source>
        <dbReference type="Proteomes" id="UP000053380"/>
    </source>
</evidence>
<dbReference type="HOGENOM" id="CLU_036524_2_2_9"/>
<protein>
    <submittedName>
        <fullName evidence="2">Putative HD superfamily hydrolase</fullName>
    </submittedName>
</protein>
<dbReference type="SMART" id="SM00471">
    <property type="entry name" value="HDc"/>
    <property type="match status" value="1"/>
</dbReference>
<proteinExistence type="predicted"/>
<accession>A0A010YSZ5</accession>